<dbReference type="GO" id="GO:0051377">
    <property type="term" value="F:mannose-ethanolamine phosphotransferase activity"/>
    <property type="evidence" value="ECO:0007669"/>
    <property type="project" value="InterPro"/>
</dbReference>
<evidence type="ECO:0000256" key="2">
    <source>
        <dbReference type="ARBA" id="ARBA00004687"/>
    </source>
</evidence>
<proteinExistence type="inferred from homology"/>
<keyword evidence="9 12" id="KW-0472">Membrane</keyword>
<evidence type="ECO:0000256" key="3">
    <source>
        <dbReference type="ARBA" id="ARBA00008695"/>
    </source>
</evidence>
<keyword evidence="14" id="KW-1185">Reference proteome</keyword>
<feature type="transmembrane region" description="Helical" evidence="12">
    <location>
        <begin position="857"/>
        <end position="885"/>
    </location>
</feature>
<dbReference type="EMBL" id="KE747810">
    <property type="protein sequence ID" value="RMZ67249.1"/>
    <property type="molecule type" value="Genomic_DNA"/>
</dbReference>
<feature type="transmembrane region" description="Helical" evidence="12">
    <location>
        <begin position="650"/>
        <end position="667"/>
    </location>
</feature>
<feature type="transmembrane region" description="Helical" evidence="12">
    <location>
        <begin position="977"/>
        <end position="996"/>
    </location>
</feature>
<dbReference type="InterPro" id="IPR037675">
    <property type="entry name" value="PIG-O_N"/>
</dbReference>
<dbReference type="UniPathway" id="UPA00196"/>
<dbReference type="Proteomes" id="UP000265663">
    <property type="component" value="Unassembled WGS sequence"/>
</dbReference>
<feature type="transmembrane region" description="Helical" evidence="12">
    <location>
        <begin position="1017"/>
        <end position="1038"/>
    </location>
</feature>
<dbReference type="SUPFAM" id="SSF53649">
    <property type="entry name" value="Alkaline phosphatase-like"/>
    <property type="match status" value="1"/>
</dbReference>
<dbReference type="GO" id="GO:0005789">
    <property type="term" value="C:endoplasmic reticulum membrane"/>
    <property type="evidence" value="ECO:0007669"/>
    <property type="project" value="UniProtKB-SubCell"/>
</dbReference>
<comment type="similarity">
    <text evidence="3">Belongs to the PIGG/PIGN/PIGO family. PIGO subfamily.</text>
</comment>
<feature type="transmembrane region" description="Helical" evidence="12">
    <location>
        <begin position="710"/>
        <end position="734"/>
    </location>
</feature>
<dbReference type="Pfam" id="PF01663">
    <property type="entry name" value="Phosphodiest"/>
    <property type="match status" value="1"/>
</dbReference>
<gene>
    <name evidence="13" type="ORF">GMOD_00001147</name>
</gene>
<feature type="compositionally biased region" description="Polar residues" evidence="11">
    <location>
        <begin position="1341"/>
        <end position="1350"/>
    </location>
</feature>
<protein>
    <submittedName>
        <fullName evidence="13">Phosphoethanolamine transferase class O</fullName>
    </submittedName>
</protein>
<feature type="transmembrane region" description="Helical" evidence="12">
    <location>
        <begin position="58"/>
        <end position="81"/>
    </location>
</feature>
<accession>A0A3M7LYI3</accession>
<evidence type="ECO:0000313" key="13">
    <source>
        <dbReference type="EMBL" id="RMZ67249.1"/>
    </source>
</evidence>
<feature type="transmembrane region" description="Helical" evidence="12">
    <location>
        <begin position="590"/>
        <end position="610"/>
    </location>
</feature>
<comment type="pathway">
    <text evidence="2">Glycolipid biosynthesis; glycosylphosphatidylinositol-anchor biosynthesis.</text>
</comment>
<dbReference type="PANTHER" id="PTHR23071">
    <property type="entry name" value="PHOSPHATIDYLINOSITOL GLYCAN"/>
    <property type="match status" value="1"/>
</dbReference>
<keyword evidence="4" id="KW-0337">GPI-anchor biosynthesis</keyword>
<dbReference type="GO" id="GO:0006506">
    <property type="term" value="P:GPI anchor biosynthetic process"/>
    <property type="evidence" value="ECO:0007669"/>
    <property type="project" value="UniProtKB-UniPathway"/>
</dbReference>
<evidence type="ECO:0000256" key="10">
    <source>
        <dbReference type="ARBA" id="ARBA00023180"/>
    </source>
</evidence>
<feature type="region of interest" description="Disordered" evidence="11">
    <location>
        <begin position="1341"/>
        <end position="1372"/>
    </location>
</feature>
<dbReference type="PANTHER" id="PTHR23071:SF1">
    <property type="entry name" value="GPI ETHANOLAMINE PHOSPHATE TRANSFERASE 3"/>
    <property type="match status" value="1"/>
</dbReference>
<feature type="region of interest" description="Disordered" evidence="11">
    <location>
        <begin position="1"/>
        <end position="45"/>
    </location>
</feature>
<name>A0A3M7LYI3_9PLEO</name>
<evidence type="ECO:0000256" key="6">
    <source>
        <dbReference type="ARBA" id="ARBA00022692"/>
    </source>
</evidence>
<dbReference type="InterPro" id="IPR017850">
    <property type="entry name" value="Alkaline_phosphatase_core_sf"/>
</dbReference>
<evidence type="ECO:0000256" key="4">
    <source>
        <dbReference type="ARBA" id="ARBA00022502"/>
    </source>
</evidence>
<dbReference type="InterPro" id="IPR002591">
    <property type="entry name" value="Phosphodiest/P_Trfase"/>
</dbReference>
<evidence type="ECO:0000256" key="11">
    <source>
        <dbReference type="SAM" id="MobiDB-lite"/>
    </source>
</evidence>
<feature type="transmembrane region" description="Helical" evidence="12">
    <location>
        <begin position="942"/>
        <end position="965"/>
    </location>
</feature>
<evidence type="ECO:0000256" key="8">
    <source>
        <dbReference type="ARBA" id="ARBA00022989"/>
    </source>
</evidence>
<sequence>MHPREVFTPLSDITGQTGTPRARKPKEQLQQQQSAQPPRTAVHDPDKAKRLGTVHFKAAHGIIVAFFTFILILHVLGIYLFTSGFLLTRLVLDHNSECATPPIDSANLYTAGDAEQGCWHPKTFSKAVVIIVDALRYDFTVPFEAQFDSTDLAAAAANPSQAPPVAPRHFHNAFPVLYETAKNQPENAFLLPFIADPPTATMQRLKGLTTGTLPTFIDVGSNFAGQAIDEDNLVGQLKNASKRIVHLGDDTWHALFPDYFEPNLTHAYDSFNVWDLHTVDNGVTEHIFPLLKAENASKWDVIFGHYLGVDHAGHRYGPDHPAMTAKLNQMDDVFRRMIEKVDDDTLLVVMGDHGMDAKGDHGGESDDEIQAALWMYSKKGVFGRSDPAYVTPPANANIRPVGQIDLVPTLSLLLGMPIPFNNLGKPIEEAFIGRNGNDFKNLATVNRLTAAQIHTYQHEYAKVRGIADSSRATSLALWAGANNAWNSLGKSKANNKELRQVYEAFGAYQRDTLRICRDLWARFDIPRMVSGVTILASSLLVLAMYARIINGDRADITPVFFTRGAIGLVLGGILGVGLTVFMAEEARSHVLIVSAALSGIVGCASTFWSLKFRLMSPIPNSIWGWTSLTFTLALSAGFAANSFTIWEDEILLHFLTTFGFLALISSLRQRRVADRTLGAYHSVLFTVLLRVASFSRLCREEQMPYCKSTYYASALSTTSAGWQLAIPATAAILIPTFIKSYYEGTKSYQHNATLWIGLALRFGLMLSAAYWTLDAADDGNWLPGWENIIQMTKRLIAQIVLIISLAFGYSIYNWSKPLLNVIINKDGTDEHGAPKEAVTVLGFANVHGSRYALLITIWYLAIAVLQKPMGAGAIAILVWQIFSLFEIIDTNNLRQSPIGPVVLGLLGSFHFFKTGHQATLSSIQWESAFIPLAKIRYPWTPIVVILNTFGAQILCAIAVPCLVLWKVKPQKKGLLSVVTRAVATHILFYATVNLATTMWAGHLRRHLMLYRIFSPRFMVGAVVLLVVDFVSIAIALWGTRMSMISTAEPYLIFNLRSLELVLVMETTSSHPDKSDLPTYRYHANIQRMASHQKTELARSIHTVQDLTDDSTNITPVIGLSKPLSLRKRFIDRLTELTGQDIVLREDVNCQWIEIYISPCTNSPQNSLDEISREMKDTISIIAKQSEGSANDRAREGLWENLMKYACPNVTTTISSLQRLFRSDEDAFGNFVANYFMPEDGSTADEELANQLLLLYQATNTYETSKETSTLIKTASTMTRVLMNLRDRLKYLLCKAKLADELYELICQLGFTERVYHTIIRAAYASESFRNVTFHLGSVTSPPKTHILSSPRSHHPVKTKPSPERAPALPTQPQLLKAASQPTTTKLCTVIDIAQSYLAQEDRDQMLHRLQPATKRYTAQLVGTVLQDKLLPVDTEAWYAFGFVTAENEQEERQLAGLYSALLKEGQDRQKVFCELQGALETNTLPTLFDSYNYQHFRRLFPRLEAFLRTPAEKCSTVWRLRQFILDLDETEPPAYAQRDFGFRYCQQREEALLLKEIYRNICKKMSPRDLHTACVHGRLFEAAIQNGICIDAKHKRLLQNDYPSPYLGYDNDKGTDNYRRPFFKKPLKV</sequence>
<feature type="transmembrane region" description="Helical" evidence="12">
    <location>
        <begin position="528"/>
        <end position="548"/>
    </location>
</feature>
<evidence type="ECO:0000256" key="5">
    <source>
        <dbReference type="ARBA" id="ARBA00022679"/>
    </source>
</evidence>
<dbReference type="OrthoDB" id="272139at2759"/>
<feature type="transmembrane region" description="Helical" evidence="12">
    <location>
        <begin position="622"/>
        <end position="643"/>
    </location>
</feature>
<keyword evidence="6 12" id="KW-0812">Transmembrane</keyword>
<feature type="transmembrane region" description="Helical" evidence="12">
    <location>
        <begin position="794"/>
        <end position="812"/>
    </location>
</feature>
<dbReference type="CDD" id="cd16023">
    <property type="entry name" value="GPI_EPT_3"/>
    <property type="match status" value="1"/>
</dbReference>
<evidence type="ECO:0000256" key="9">
    <source>
        <dbReference type="ARBA" id="ARBA00023136"/>
    </source>
</evidence>
<dbReference type="Gene3D" id="3.40.720.10">
    <property type="entry name" value="Alkaline Phosphatase, subunit A"/>
    <property type="match status" value="1"/>
</dbReference>
<comment type="subcellular location">
    <subcellularLocation>
        <location evidence="1">Endoplasmic reticulum membrane</location>
        <topology evidence="1">Multi-pass membrane protein</topology>
    </subcellularLocation>
</comment>
<evidence type="ECO:0000256" key="12">
    <source>
        <dbReference type="SAM" id="Phobius"/>
    </source>
</evidence>
<keyword evidence="5 13" id="KW-0808">Transferase</keyword>
<dbReference type="InterPro" id="IPR039524">
    <property type="entry name" value="PIGO/GPI13"/>
</dbReference>
<evidence type="ECO:0000313" key="14">
    <source>
        <dbReference type="Proteomes" id="UP000265663"/>
    </source>
</evidence>
<keyword evidence="8 12" id="KW-1133">Transmembrane helix</keyword>
<evidence type="ECO:0000256" key="7">
    <source>
        <dbReference type="ARBA" id="ARBA00022824"/>
    </source>
</evidence>
<keyword evidence="10" id="KW-0325">Glycoprotein</keyword>
<organism evidence="13 14">
    <name type="scientific">Pyrenophora seminiperda CCB06</name>
    <dbReference type="NCBI Taxonomy" id="1302712"/>
    <lineage>
        <taxon>Eukaryota</taxon>
        <taxon>Fungi</taxon>
        <taxon>Dikarya</taxon>
        <taxon>Ascomycota</taxon>
        <taxon>Pezizomycotina</taxon>
        <taxon>Dothideomycetes</taxon>
        <taxon>Pleosporomycetidae</taxon>
        <taxon>Pleosporales</taxon>
        <taxon>Pleosporineae</taxon>
        <taxon>Pleosporaceae</taxon>
        <taxon>Pyrenophora</taxon>
    </lineage>
</organism>
<reference evidence="13 14" key="1">
    <citation type="journal article" date="2014" name="PLoS ONE">
        <title>De novo Genome Assembly of the Fungal Plant Pathogen Pyrenophora semeniperda.</title>
        <authorList>
            <person name="Soliai M.M."/>
            <person name="Meyer S.E."/>
            <person name="Udall J.A."/>
            <person name="Elzinga D.E."/>
            <person name="Hermansen R.A."/>
            <person name="Bodily P.M."/>
            <person name="Hart A.A."/>
            <person name="Coleman C.E."/>
        </authorList>
    </citation>
    <scope>NUCLEOTIDE SEQUENCE [LARGE SCALE GENOMIC DNA]</scope>
    <source>
        <strain evidence="13 14">CCB06</strain>
        <tissue evidence="13">Mycelium</tissue>
    </source>
</reference>
<keyword evidence="7" id="KW-0256">Endoplasmic reticulum</keyword>
<feature type="transmembrane region" description="Helical" evidence="12">
    <location>
        <begin position="679"/>
        <end position="698"/>
    </location>
</feature>
<evidence type="ECO:0000256" key="1">
    <source>
        <dbReference type="ARBA" id="ARBA00004477"/>
    </source>
</evidence>
<feature type="transmembrane region" description="Helical" evidence="12">
    <location>
        <begin position="754"/>
        <end position="773"/>
    </location>
</feature>
<feature type="transmembrane region" description="Helical" evidence="12">
    <location>
        <begin position="560"/>
        <end position="583"/>
    </location>
</feature>